<name>M6ZL15_LEPIR</name>
<protein>
    <submittedName>
        <fullName evidence="1">Uncharacterized protein</fullName>
    </submittedName>
</protein>
<organism evidence="1 2">
    <name type="scientific">Leptospira interrogans serovar Pyrogenes str. 200701872</name>
    <dbReference type="NCBI Taxonomy" id="1193029"/>
    <lineage>
        <taxon>Bacteria</taxon>
        <taxon>Pseudomonadati</taxon>
        <taxon>Spirochaetota</taxon>
        <taxon>Spirochaetia</taxon>
        <taxon>Leptospirales</taxon>
        <taxon>Leptospiraceae</taxon>
        <taxon>Leptospira</taxon>
    </lineage>
</organism>
<dbReference type="EMBL" id="AKWN02000300">
    <property type="protein sequence ID" value="EMP06806.1"/>
    <property type="molecule type" value="Genomic_DNA"/>
</dbReference>
<dbReference type="BioCyc" id="LINT1193029:G11R4-976-MONOMER"/>
<reference evidence="1 2" key="1">
    <citation type="submission" date="2013-01" db="EMBL/GenBank/DDBJ databases">
        <authorList>
            <person name="Harkins D.M."/>
            <person name="Durkin A.S."/>
            <person name="Brinkac L.M."/>
            <person name="Haft D.H."/>
            <person name="Selengut J.D."/>
            <person name="Sanka R."/>
            <person name="DePew J."/>
            <person name="Purushe J."/>
            <person name="Picardeau M."/>
            <person name="Werts C."/>
            <person name="Goarant C."/>
            <person name="Vinetz J.M."/>
            <person name="Sutton G.G."/>
            <person name="Nierman W.C."/>
            <person name="Fouts D.E."/>
        </authorList>
    </citation>
    <scope>NUCLEOTIDE SEQUENCE [LARGE SCALE GENOMIC DNA]</scope>
    <source>
        <strain evidence="1 2">200701872</strain>
    </source>
</reference>
<accession>M6ZL15</accession>
<dbReference type="AlphaFoldDB" id="M6ZL15"/>
<evidence type="ECO:0000313" key="2">
    <source>
        <dbReference type="Proteomes" id="UP000012117"/>
    </source>
</evidence>
<dbReference type="Proteomes" id="UP000012117">
    <property type="component" value="Unassembled WGS sequence"/>
</dbReference>
<comment type="caution">
    <text evidence="1">The sequence shown here is derived from an EMBL/GenBank/DDBJ whole genome shotgun (WGS) entry which is preliminary data.</text>
</comment>
<gene>
    <name evidence="1" type="ORF">LEP1GSC124_3194</name>
</gene>
<proteinExistence type="predicted"/>
<sequence length="110" mass="12855">MAVPIHKKFRLIFFRKILILNTNDRLKSGLSFFIRNRFCNSLFSSKGKVDLYKFESSEEVVSFVKQSLIGSCVLKFNPEAKRPPDKAPTNVKIRIKIRKNFLKDKNFIKS</sequence>
<evidence type="ECO:0000313" key="1">
    <source>
        <dbReference type="EMBL" id="EMP06806.1"/>
    </source>
</evidence>